<feature type="domain" description="Major facilitator superfamily (MFS) profile" evidence="7">
    <location>
        <begin position="185"/>
        <end position="596"/>
    </location>
</feature>
<evidence type="ECO:0000256" key="4">
    <source>
        <dbReference type="ARBA" id="ARBA00022989"/>
    </source>
</evidence>
<gene>
    <name evidence="8" type="ORF">BG011_007563</name>
</gene>
<accession>A0A9P6U8Q3</accession>
<evidence type="ECO:0000256" key="3">
    <source>
        <dbReference type="ARBA" id="ARBA00022692"/>
    </source>
</evidence>
<dbReference type="GO" id="GO:0016020">
    <property type="term" value="C:membrane"/>
    <property type="evidence" value="ECO:0007669"/>
    <property type="project" value="UniProtKB-SubCell"/>
</dbReference>
<reference evidence="8" key="1">
    <citation type="journal article" date="2020" name="Fungal Divers.">
        <title>Resolving the Mortierellaceae phylogeny through synthesis of multi-gene phylogenetics and phylogenomics.</title>
        <authorList>
            <person name="Vandepol N."/>
            <person name="Liber J."/>
            <person name="Desiro A."/>
            <person name="Na H."/>
            <person name="Kennedy M."/>
            <person name="Barry K."/>
            <person name="Grigoriev I.V."/>
            <person name="Miller A.N."/>
            <person name="O'Donnell K."/>
            <person name="Stajich J.E."/>
            <person name="Bonito G."/>
        </authorList>
    </citation>
    <scope>NUCLEOTIDE SEQUENCE</scope>
    <source>
        <strain evidence="8">KOD948</strain>
    </source>
</reference>
<feature type="transmembrane region" description="Helical" evidence="6">
    <location>
        <begin position="454"/>
        <end position="471"/>
    </location>
</feature>
<dbReference type="PANTHER" id="PTHR43791:SF36">
    <property type="entry name" value="TRANSPORTER, PUTATIVE (AFU_ORTHOLOGUE AFUA_6G08340)-RELATED"/>
    <property type="match status" value="1"/>
</dbReference>
<feature type="transmembrane region" description="Helical" evidence="6">
    <location>
        <begin position="412"/>
        <end position="434"/>
    </location>
</feature>
<dbReference type="OrthoDB" id="3639251at2759"/>
<dbReference type="GO" id="GO:0022857">
    <property type="term" value="F:transmembrane transporter activity"/>
    <property type="evidence" value="ECO:0007669"/>
    <property type="project" value="InterPro"/>
</dbReference>
<dbReference type="PROSITE" id="PS50850">
    <property type="entry name" value="MFS"/>
    <property type="match status" value="1"/>
</dbReference>
<name>A0A9P6U8Q3_9FUNG</name>
<sequence length="628" mass="70419">MSFDDYYDYSLPHQTGNLAQGLPTSTEAIVDVILNRVPQSIIQNANYNSRRNFDRYGPDSEPQRPPGAVTCEYDLGSGATAPRSIQHGQVKVDPDCNPSHRSWVSPNDICDTKVECDEDGRRFRNDQLGAQQLAMHRTQSPMSDLICDRQFKDSKKSDDYSSEQIAFWYDAEMEATIVRKLDRHLLPLLGILYLFSYLDRVNIGNARLFGLEDSIHMTDGQYTIALGSFFLAYCIFEIPSNMILVRIGPQKWIPILMLVWGTVSLLLAWVTSFTTLLIARFALGIAEAGFVPGVLFYLTLFYKRSEHSFRIAIFLCFNILAGAFGGLFAAGIANLTGALGLQGWQWIFIIESVPTILLSVVTWFVMIPSPSMATFLTPEQRIYAANRILMDNDVLSTTHASWRQLRDALSDFRMYIFCLMSILSHMPISGVVMFMPSLISDMGFSATKAQLLTVPPYLVAACCSLVIPWWSDRTQIRSLFVIFVPIVSVIGFLLLAFSTWTWLRYLAVMLALSGLVPISAVVTSWLTNNCVGHTKRAVSLAMIVSASALSSMAGTQVYRANDAPRYQQGHLVMACSVALLITTAAVFRIILARENGRREKNLKRGLQIMTEEHLNDFGDMHPNFRYTL</sequence>
<dbReference type="Proteomes" id="UP000726737">
    <property type="component" value="Unassembled WGS sequence"/>
</dbReference>
<evidence type="ECO:0000259" key="7">
    <source>
        <dbReference type="PROSITE" id="PS50850"/>
    </source>
</evidence>
<feature type="transmembrane region" description="Helical" evidence="6">
    <location>
        <begin position="252"/>
        <end position="271"/>
    </location>
</feature>
<keyword evidence="2" id="KW-0813">Transport</keyword>
<organism evidence="8 9">
    <name type="scientific">Mortierella polycephala</name>
    <dbReference type="NCBI Taxonomy" id="41804"/>
    <lineage>
        <taxon>Eukaryota</taxon>
        <taxon>Fungi</taxon>
        <taxon>Fungi incertae sedis</taxon>
        <taxon>Mucoromycota</taxon>
        <taxon>Mortierellomycotina</taxon>
        <taxon>Mortierellomycetes</taxon>
        <taxon>Mortierellales</taxon>
        <taxon>Mortierellaceae</taxon>
        <taxon>Mortierella</taxon>
    </lineage>
</organism>
<comment type="subcellular location">
    <subcellularLocation>
        <location evidence="1">Membrane</location>
        <topology evidence="1">Multi-pass membrane protein</topology>
    </subcellularLocation>
</comment>
<evidence type="ECO:0000256" key="1">
    <source>
        <dbReference type="ARBA" id="ARBA00004141"/>
    </source>
</evidence>
<feature type="transmembrane region" description="Helical" evidence="6">
    <location>
        <begin position="344"/>
        <end position="366"/>
    </location>
</feature>
<evidence type="ECO:0000256" key="6">
    <source>
        <dbReference type="SAM" id="Phobius"/>
    </source>
</evidence>
<keyword evidence="5 6" id="KW-0472">Membrane</keyword>
<feature type="transmembrane region" description="Helical" evidence="6">
    <location>
        <begin position="185"/>
        <end position="203"/>
    </location>
</feature>
<proteinExistence type="predicted"/>
<dbReference type="InterPro" id="IPR011701">
    <property type="entry name" value="MFS"/>
</dbReference>
<dbReference type="FunFam" id="1.20.1250.20:FF:000013">
    <property type="entry name" value="MFS general substrate transporter"/>
    <property type="match status" value="1"/>
</dbReference>
<dbReference type="FunFam" id="1.20.1250.20:FF:000018">
    <property type="entry name" value="MFS transporter permease"/>
    <property type="match status" value="1"/>
</dbReference>
<feature type="transmembrane region" description="Helical" evidence="6">
    <location>
        <begin position="223"/>
        <end position="245"/>
    </location>
</feature>
<comment type="caution">
    <text evidence="8">The sequence shown here is derived from an EMBL/GenBank/DDBJ whole genome shotgun (WGS) entry which is preliminary data.</text>
</comment>
<protein>
    <recommendedName>
        <fullName evidence="7">Major facilitator superfamily (MFS) profile domain-containing protein</fullName>
    </recommendedName>
</protein>
<dbReference type="InterPro" id="IPR020846">
    <property type="entry name" value="MFS_dom"/>
</dbReference>
<evidence type="ECO:0000256" key="5">
    <source>
        <dbReference type="ARBA" id="ARBA00023136"/>
    </source>
</evidence>
<dbReference type="Pfam" id="PF07690">
    <property type="entry name" value="MFS_1"/>
    <property type="match status" value="1"/>
</dbReference>
<evidence type="ECO:0000313" key="8">
    <source>
        <dbReference type="EMBL" id="KAG0264003.1"/>
    </source>
</evidence>
<feature type="transmembrane region" description="Helical" evidence="6">
    <location>
        <begin position="277"/>
        <end position="300"/>
    </location>
</feature>
<keyword evidence="4 6" id="KW-1133">Transmembrane helix</keyword>
<evidence type="ECO:0000256" key="2">
    <source>
        <dbReference type="ARBA" id="ARBA00022448"/>
    </source>
</evidence>
<feature type="transmembrane region" description="Helical" evidence="6">
    <location>
        <begin position="503"/>
        <end position="526"/>
    </location>
</feature>
<feature type="transmembrane region" description="Helical" evidence="6">
    <location>
        <begin position="478"/>
        <end position="497"/>
    </location>
</feature>
<dbReference type="InterPro" id="IPR036259">
    <property type="entry name" value="MFS_trans_sf"/>
</dbReference>
<feature type="transmembrane region" description="Helical" evidence="6">
    <location>
        <begin position="538"/>
        <end position="558"/>
    </location>
</feature>
<keyword evidence="3 6" id="KW-0812">Transmembrane</keyword>
<dbReference type="EMBL" id="JAAAJA010000059">
    <property type="protein sequence ID" value="KAG0264003.1"/>
    <property type="molecule type" value="Genomic_DNA"/>
</dbReference>
<dbReference type="SUPFAM" id="SSF103473">
    <property type="entry name" value="MFS general substrate transporter"/>
    <property type="match status" value="1"/>
</dbReference>
<keyword evidence="9" id="KW-1185">Reference proteome</keyword>
<evidence type="ECO:0000313" key="9">
    <source>
        <dbReference type="Proteomes" id="UP000726737"/>
    </source>
</evidence>
<dbReference type="Gene3D" id="1.20.1250.20">
    <property type="entry name" value="MFS general substrate transporter like domains"/>
    <property type="match status" value="2"/>
</dbReference>
<dbReference type="AlphaFoldDB" id="A0A9P6U8Q3"/>
<dbReference type="PANTHER" id="PTHR43791">
    <property type="entry name" value="PERMEASE-RELATED"/>
    <property type="match status" value="1"/>
</dbReference>
<feature type="transmembrane region" description="Helical" evidence="6">
    <location>
        <begin position="312"/>
        <end position="332"/>
    </location>
</feature>
<feature type="transmembrane region" description="Helical" evidence="6">
    <location>
        <begin position="570"/>
        <end position="591"/>
    </location>
</feature>